<dbReference type="GO" id="GO:0008270">
    <property type="term" value="F:zinc ion binding"/>
    <property type="evidence" value="ECO:0007669"/>
    <property type="project" value="UniProtKB-KW"/>
</dbReference>
<evidence type="ECO:0000256" key="4">
    <source>
        <dbReference type="ARBA" id="ARBA00022833"/>
    </source>
</evidence>
<dbReference type="OrthoDB" id="2790258at2759"/>
<dbReference type="Proteomes" id="UP001140091">
    <property type="component" value="Unassembled WGS sequence"/>
</dbReference>
<comment type="caution">
    <text evidence="7">The sequence shown here is derived from an EMBL/GenBank/DDBJ whole genome shotgun (WGS) entry which is preliminary data.</text>
</comment>
<protein>
    <submittedName>
        <fullName evidence="7">Uncharacterized protein</fullName>
    </submittedName>
</protein>
<feature type="compositionally biased region" description="Polar residues" evidence="6">
    <location>
        <begin position="382"/>
        <end position="410"/>
    </location>
</feature>
<evidence type="ECO:0000256" key="1">
    <source>
        <dbReference type="ARBA" id="ARBA00004123"/>
    </source>
</evidence>
<keyword evidence="5" id="KW-0539">Nucleus</keyword>
<organism evidence="7 8">
    <name type="scientific">Candolleomyces eurysporus</name>
    <dbReference type="NCBI Taxonomy" id="2828524"/>
    <lineage>
        <taxon>Eukaryota</taxon>
        <taxon>Fungi</taxon>
        <taxon>Dikarya</taxon>
        <taxon>Basidiomycota</taxon>
        <taxon>Agaricomycotina</taxon>
        <taxon>Agaricomycetes</taxon>
        <taxon>Agaricomycetidae</taxon>
        <taxon>Agaricales</taxon>
        <taxon>Agaricineae</taxon>
        <taxon>Psathyrellaceae</taxon>
        <taxon>Candolleomyces</taxon>
    </lineage>
</organism>
<reference evidence="7" key="1">
    <citation type="submission" date="2022-06" db="EMBL/GenBank/DDBJ databases">
        <title>Genome Sequence of Candolleomyces eurysporus.</title>
        <authorList>
            <person name="Buettner E."/>
        </authorList>
    </citation>
    <scope>NUCLEOTIDE SEQUENCE</scope>
    <source>
        <strain evidence="7">VTCC 930004</strain>
    </source>
</reference>
<evidence type="ECO:0000256" key="6">
    <source>
        <dbReference type="SAM" id="MobiDB-lite"/>
    </source>
</evidence>
<dbReference type="PANTHER" id="PTHR46481">
    <property type="entry name" value="ZINC FINGER BED DOMAIN-CONTAINING PROTEIN 4"/>
    <property type="match status" value="1"/>
</dbReference>
<comment type="subcellular location">
    <subcellularLocation>
        <location evidence="1">Nucleus</location>
    </subcellularLocation>
</comment>
<keyword evidence="3" id="KW-0863">Zinc-finger</keyword>
<dbReference type="AlphaFoldDB" id="A0A9W8J1K4"/>
<feature type="region of interest" description="Disordered" evidence="6">
    <location>
        <begin position="364"/>
        <end position="412"/>
    </location>
</feature>
<evidence type="ECO:0000256" key="2">
    <source>
        <dbReference type="ARBA" id="ARBA00022723"/>
    </source>
</evidence>
<keyword evidence="4" id="KW-0862">Zinc</keyword>
<evidence type="ECO:0000313" key="7">
    <source>
        <dbReference type="EMBL" id="KAJ2926565.1"/>
    </source>
</evidence>
<accession>A0A9W8J1K4</accession>
<feature type="non-terminal residue" evidence="7">
    <location>
        <position position="1"/>
    </location>
</feature>
<proteinExistence type="predicted"/>
<gene>
    <name evidence="7" type="ORF">H1R20_g10525</name>
</gene>
<evidence type="ECO:0000256" key="3">
    <source>
        <dbReference type="ARBA" id="ARBA00022771"/>
    </source>
</evidence>
<dbReference type="SUPFAM" id="SSF53098">
    <property type="entry name" value="Ribonuclease H-like"/>
    <property type="match status" value="1"/>
</dbReference>
<dbReference type="InterPro" id="IPR012337">
    <property type="entry name" value="RNaseH-like_sf"/>
</dbReference>
<name>A0A9W8J1K4_9AGAR</name>
<evidence type="ECO:0000256" key="5">
    <source>
        <dbReference type="ARBA" id="ARBA00023242"/>
    </source>
</evidence>
<keyword evidence="8" id="KW-1185">Reference proteome</keyword>
<dbReference type="EMBL" id="JANBPK010001054">
    <property type="protein sequence ID" value="KAJ2926565.1"/>
    <property type="molecule type" value="Genomic_DNA"/>
</dbReference>
<dbReference type="PANTHER" id="PTHR46481:SF10">
    <property type="entry name" value="ZINC FINGER BED DOMAIN-CONTAINING PROTEIN 39"/>
    <property type="match status" value="1"/>
</dbReference>
<evidence type="ECO:0000313" key="8">
    <source>
        <dbReference type="Proteomes" id="UP001140091"/>
    </source>
</evidence>
<keyword evidence="2" id="KW-0479">Metal-binding</keyword>
<sequence>MAVTAHYLIKSPTGHLTLRSRLVAFRHIQGSHAGSNIGRVFVNILKEISCLHKVSTITLDNASNNNTSMEEICDELRALGIPFDAAGNRIRCFPHIINLAVKAGLGLLTQLGLFDEDLTFDDAFATLAQNPTYMGLLQSDVVKLARQLVNFIRDSGQRREDFEAVIQSGNENNSWGDDKDGKPIQLRVVGLLRDVDTRWSSTFLMIDRVLELRAVSAIHFPSKSHSDSNVCHHDQAIRKFFQLEKYKGHADTYSMSDKVVSAEKTPTLSFILPMYEKLLTMLDNLKSQLPELSIAISASQTKLREYLMLSRKTKAYAAAMVINPTMKFEWLQAQWSAEEYKMARQSIFDTLLQYRTALRQEGRITTTPATPLPPSRCLTKMPSASNAAPVTAGSSDTPAENEAPTSNETPEQLECRLLEEDKKAVEDEIAKWEKDGIIKDNDPEMEDFDLLRFWQQSNCLSAVLAPRN</sequence>
<dbReference type="InterPro" id="IPR052035">
    <property type="entry name" value="ZnF_BED_domain_contain"/>
</dbReference>
<dbReference type="GO" id="GO:0005634">
    <property type="term" value="C:nucleus"/>
    <property type="evidence" value="ECO:0007669"/>
    <property type="project" value="UniProtKB-SubCell"/>
</dbReference>